<organism evidence="3 4">
    <name type="scientific">Candidatus Gottesmanbacteria bacterium RIFCSPLOWO2_01_FULL_39_12b</name>
    <dbReference type="NCBI Taxonomy" id="1798388"/>
    <lineage>
        <taxon>Bacteria</taxon>
        <taxon>Candidatus Gottesmaniibacteriota</taxon>
    </lineage>
</organism>
<feature type="transmembrane region" description="Helical" evidence="1">
    <location>
        <begin position="12"/>
        <end position="34"/>
    </location>
</feature>
<gene>
    <name evidence="3" type="ORF">A2960_04545</name>
</gene>
<feature type="domain" description="DUF2061" evidence="2">
    <location>
        <begin position="13"/>
        <end position="64"/>
    </location>
</feature>
<evidence type="ECO:0000259" key="2">
    <source>
        <dbReference type="Pfam" id="PF09834"/>
    </source>
</evidence>
<dbReference type="Pfam" id="PF09834">
    <property type="entry name" value="DUF2061"/>
    <property type="match status" value="1"/>
</dbReference>
<sequence>MAVKFYENIRRSIIKAITFRILILIADGLIIFAITRRYDITLGVIIFSNLSSTILYIIHERLWNHVHWGKHHKKR</sequence>
<comment type="caution">
    <text evidence="3">The sequence shown here is derived from an EMBL/GenBank/DDBJ whole genome shotgun (WGS) entry which is preliminary data.</text>
</comment>
<dbReference type="EMBL" id="MFJR01000012">
    <property type="protein sequence ID" value="OGG26217.1"/>
    <property type="molecule type" value="Genomic_DNA"/>
</dbReference>
<evidence type="ECO:0000256" key="1">
    <source>
        <dbReference type="SAM" id="Phobius"/>
    </source>
</evidence>
<keyword evidence="1" id="KW-0812">Transmembrane</keyword>
<accession>A0A1F6APK6</accession>
<name>A0A1F6APK6_9BACT</name>
<keyword evidence="1" id="KW-0472">Membrane</keyword>
<feature type="transmembrane region" description="Helical" evidence="1">
    <location>
        <begin position="40"/>
        <end position="58"/>
    </location>
</feature>
<reference evidence="3 4" key="1">
    <citation type="journal article" date="2016" name="Nat. Commun.">
        <title>Thousands of microbial genomes shed light on interconnected biogeochemical processes in an aquifer system.</title>
        <authorList>
            <person name="Anantharaman K."/>
            <person name="Brown C.T."/>
            <person name="Hug L.A."/>
            <person name="Sharon I."/>
            <person name="Castelle C.J."/>
            <person name="Probst A.J."/>
            <person name="Thomas B.C."/>
            <person name="Singh A."/>
            <person name="Wilkins M.J."/>
            <person name="Karaoz U."/>
            <person name="Brodie E.L."/>
            <person name="Williams K.H."/>
            <person name="Hubbard S.S."/>
            <person name="Banfield J.F."/>
        </authorList>
    </citation>
    <scope>NUCLEOTIDE SEQUENCE [LARGE SCALE GENOMIC DNA]</scope>
</reference>
<keyword evidence="1" id="KW-1133">Transmembrane helix</keyword>
<evidence type="ECO:0000313" key="3">
    <source>
        <dbReference type="EMBL" id="OGG26217.1"/>
    </source>
</evidence>
<dbReference type="InterPro" id="IPR018638">
    <property type="entry name" value="DUF2061_membrane"/>
</dbReference>
<proteinExistence type="predicted"/>
<dbReference type="AlphaFoldDB" id="A0A1F6APK6"/>
<evidence type="ECO:0000313" key="4">
    <source>
        <dbReference type="Proteomes" id="UP000176609"/>
    </source>
</evidence>
<protein>
    <recommendedName>
        <fullName evidence="2">DUF2061 domain-containing protein</fullName>
    </recommendedName>
</protein>
<dbReference type="Proteomes" id="UP000176609">
    <property type="component" value="Unassembled WGS sequence"/>
</dbReference>